<organism evidence="2 3">
    <name type="scientific">Pocillopora meandrina</name>
    <dbReference type="NCBI Taxonomy" id="46732"/>
    <lineage>
        <taxon>Eukaryota</taxon>
        <taxon>Metazoa</taxon>
        <taxon>Cnidaria</taxon>
        <taxon>Anthozoa</taxon>
        <taxon>Hexacorallia</taxon>
        <taxon>Scleractinia</taxon>
        <taxon>Astrocoeniina</taxon>
        <taxon>Pocilloporidae</taxon>
        <taxon>Pocillopora</taxon>
    </lineage>
</organism>
<feature type="transmembrane region" description="Helical" evidence="1">
    <location>
        <begin position="235"/>
        <end position="256"/>
    </location>
</feature>
<feature type="transmembrane region" description="Helical" evidence="1">
    <location>
        <begin position="88"/>
        <end position="107"/>
    </location>
</feature>
<protein>
    <recommendedName>
        <fullName evidence="4">PIN-like protein</fullName>
    </recommendedName>
</protein>
<dbReference type="AlphaFoldDB" id="A0AAU9WEQ6"/>
<name>A0AAU9WEQ6_9CNID</name>
<feature type="transmembrane region" description="Helical" evidence="1">
    <location>
        <begin position="204"/>
        <end position="223"/>
    </location>
</feature>
<sequence>MKPDVYSIILLVPPLLVTYIPILVFPVMKVFYRRRFDQISRWVATNAFSNILKEKKKKTCCPREARWLFKDIDLTAEEELLSMVLTRFLMLFSFMFGAVLTVFWQLLVLDVSNDCDEDDLSKDCFANKWTSEPQDPLNCSSAAVQTLIQNGTIQVACYKIVFNFGLASGASYGSFKLSMFAIKVSAGAILRIKTTKMLRLVQMFGALLVPGVVISLTFVDVVIPSVDIFLRDQQVAFLQITTTTLTAFYFLFFIPWRWLIDLKTQRENPLETVIGNCA</sequence>
<evidence type="ECO:0000313" key="2">
    <source>
        <dbReference type="EMBL" id="CAH3108152.1"/>
    </source>
</evidence>
<proteinExistence type="predicted"/>
<comment type="caution">
    <text evidence="2">The sequence shown here is derived from an EMBL/GenBank/DDBJ whole genome shotgun (WGS) entry which is preliminary data.</text>
</comment>
<keyword evidence="1" id="KW-0812">Transmembrane</keyword>
<feature type="transmembrane region" description="Helical" evidence="1">
    <location>
        <begin position="6"/>
        <end position="32"/>
    </location>
</feature>
<keyword evidence="1" id="KW-1133">Transmembrane helix</keyword>
<gene>
    <name evidence="2" type="ORF">PMEA_00003161</name>
</gene>
<reference evidence="2 3" key="1">
    <citation type="submission" date="2022-05" db="EMBL/GenBank/DDBJ databases">
        <authorList>
            <consortium name="Genoscope - CEA"/>
            <person name="William W."/>
        </authorList>
    </citation>
    <scope>NUCLEOTIDE SEQUENCE [LARGE SCALE GENOMIC DNA]</scope>
</reference>
<keyword evidence="1" id="KW-0472">Membrane</keyword>
<evidence type="ECO:0008006" key="4">
    <source>
        <dbReference type="Google" id="ProtNLM"/>
    </source>
</evidence>
<dbReference type="EMBL" id="CALNXJ010000011">
    <property type="protein sequence ID" value="CAH3108152.1"/>
    <property type="molecule type" value="Genomic_DNA"/>
</dbReference>
<keyword evidence="3" id="KW-1185">Reference proteome</keyword>
<accession>A0AAU9WEQ6</accession>
<evidence type="ECO:0000313" key="3">
    <source>
        <dbReference type="Proteomes" id="UP001159428"/>
    </source>
</evidence>
<dbReference type="Proteomes" id="UP001159428">
    <property type="component" value="Unassembled WGS sequence"/>
</dbReference>
<evidence type="ECO:0000256" key="1">
    <source>
        <dbReference type="SAM" id="Phobius"/>
    </source>
</evidence>